<dbReference type="Pfam" id="PF14588">
    <property type="entry name" value="YjgF_endoribonc"/>
    <property type="match status" value="1"/>
</dbReference>
<dbReference type="Proteomes" id="UP000523821">
    <property type="component" value="Unassembled WGS sequence"/>
</dbReference>
<protein>
    <submittedName>
        <fullName evidence="2">Enamine deaminase RidA (YjgF/YER057c/UK114 family)</fullName>
    </submittedName>
</protein>
<name>A0A7W9L2K2_9HYPH</name>
<sequence length="147" mass="15004">MPPAGFVLPPPPRAAGFYRPVVVANGFAFLSGFGPRAADGGPVAGIVGGDMTVETARAHAREVGLLMLAALVDTLGTLDRIRQVMKVTGMINAAPGFGLHPRVLDGCSEVLVEALGSRGEHARAAYGVASLPFGTPLSIEAVCLVAD</sequence>
<evidence type="ECO:0000259" key="1">
    <source>
        <dbReference type="Pfam" id="PF14588"/>
    </source>
</evidence>
<gene>
    <name evidence="2" type="ORF">GGQ63_002649</name>
</gene>
<keyword evidence="3" id="KW-1185">Reference proteome</keyword>
<comment type="caution">
    <text evidence="2">The sequence shown here is derived from an EMBL/GenBank/DDBJ whole genome shotgun (WGS) entry which is preliminary data.</text>
</comment>
<dbReference type="RefSeq" id="WP_183856542.1">
    <property type="nucleotide sequence ID" value="NZ_JACHOO010000005.1"/>
</dbReference>
<dbReference type="InterPro" id="IPR013813">
    <property type="entry name" value="Endoribo_LPSP/chorism_mut-like"/>
</dbReference>
<dbReference type="SUPFAM" id="SSF55298">
    <property type="entry name" value="YjgF-like"/>
    <property type="match status" value="1"/>
</dbReference>
<feature type="domain" description="Endoribonuclease L-PSP/chorismate mutase-like" evidence="1">
    <location>
        <begin position="4"/>
        <end position="133"/>
    </location>
</feature>
<organism evidence="2 3">
    <name type="scientific">Prosthecomicrobium pneumaticum</name>
    <dbReference type="NCBI Taxonomy" id="81895"/>
    <lineage>
        <taxon>Bacteria</taxon>
        <taxon>Pseudomonadati</taxon>
        <taxon>Pseudomonadota</taxon>
        <taxon>Alphaproteobacteria</taxon>
        <taxon>Hyphomicrobiales</taxon>
        <taxon>Kaistiaceae</taxon>
        <taxon>Prosthecomicrobium</taxon>
    </lineage>
</organism>
<dbReference type="PANTHER" id="PTHR43760">
    <property type="entry name" value="ENDORIBONUCLEASE-RELATED"/>
    <property type="match status" value="1"/>
</dbReference>
<proteinExistence type="predicted"/>
<dbReference type="InterPro" id="IPR035959">
    <property type="entry name" value="RutC-like_sf"/>
</dbReference>
<evidence type="ECO:0000313" key="2">
    <source>
        <dbReference type="EMBL" id="MBB5753579.1"/>
    </source>
</evidence>
<accession>A0A7W9L2K2</accession>
<dbReference type="PANTHER" id="PTHR43760:SF1">
    <property type="entry name" value="ENDORIBONUCLEASE L-PSP_CHORISMATE MUTASE-LIKE DOMAIN-CONTAINING PROTEIN"/>
    <property type="match status" value="1"/>
</dbReference>
<dbReference type="AlphaFoldDB" id="A0A7W9L2K2"/>
<dbReference type="EMBL" id="JACHOO010000005">
    <property type="protein sequence ID" value="MBB5753579.1"/>
    <property type="molecule type" value="Genomic_DNA"/>
</dbReference>
<dbReference type="CDD" id="cd02199">
    <property type="entry name" value="YjgF_YER057c_UK114_like_1"/>
    <property type="match status" value="1"/>
</dbReference>
<reference evidence="2 3" key="1">
    <citation type="submission" date="2020-08" db="EMBL/GenBank/DDBJ databases">
        <title>Genomic Encyclopedia of Type Strains, Phase IV (KMG-IV): sequencing the most valuable type-strain genomes for metagenomic binning, comparative biology and taxonomic classification.</title>
        <authorList>
            <person name="Goeker M."/>
        </authorList>
    </citation>
    <scope>NUCLEOTIDE SEQUENCE [LARGE SCALE GENOMIC DNA]</scope>
    <source>
        <strain evidence="2 3">DSM 16268</strain>
    </source>
</reference>
<evidence type="ECO:0000313" key="3">
    <source>
        <dbReference type="Proteomes" id="UP000523821"/>
    </source>
</evidence>
<dbReference type="Gene3D" id="3.30.1330.40">
    <property type="entry name" value="RutC-like"/>
    <property type="match status" value="1"/>
</dbReference>